<dbReference type="GO" id="GO:0008083">
    <property type="term" value="F:growth factor activity"/>
    <property type="evidence" value="ECO:0007669"/>
    <property type="project" value="InterPro"/>
</dbReference>
<dbReference type="SMART" id="SM00442">
    <property type="entry name" value="FGF"/>
    <property type="match status" value="1"/>
</dbReference>
<name>C3RVT5_BRALA</name>
<dbReference type="RefSeq" id="XP_066286467.1">
    <property type="nucleotide sequence ID" value="XM_066430370.1"/>
</dbReference>
<dbReference type="InterPro" id="IPR008996">
    <property type="entry name" value="IL1/FGF"/>
</dbReference>
<dbReference type="SUPFAM" id="SSF50353">
    <property type="entry name" value="Cytokine"/>
    <property type="match status" value="1"/>
</dbReference>
<dbReference type="PANTHER" id="PTHR11486">
    <property type="entry name" value="FIBROBLAST GROWTH FACTOR"/>
    <property type="match status" value="1"/>
</dbReference>
<reference evidence="3" key="1">
    <citation type="journal article" date="2011" name="Proc. Natl. Acad. Sci. U.S.A.">
        <title>Amphioxus FGF signaling predicts the acquisition of vertebrate morphological traits.</title>
        <authorList>
            <person name="Bertrand S."/>
            <person name="Camasses A."/>
            <person name="Somorjai I."/>
            <person name="Belgacem M.R."/>
            <person name="Chabrol O."/>
            <person name="Escande M.L."/>
            <person name="Pontarotti P."/>
            <person name="Escriva H."/>
        </authorList>
    </citation>
    <scope>NUCLEOTIDE SEQUENCE</scope>
</reference>
<dbReference type="PROSITE" id="PS00247">
    <property type="entry name" value="HBGF_FGF"/>
    <property type="match status" value="1"/>
</dbReference>
<dbReference type="PRINTS" id="PR00262">
    <property type="entry name" value="IL1HBGF"/>
</dbReference>
<dbReference type="GeneID" id="136436405"/>
<dbReference type="AlphaFoldDB" id="C3RVT5"/>
<dbReference type="Pfam" id="PF00167">
    <property type="entry name" value="FGF"/>
    <property type="match status" value="1"/>
</dbReference>
<accession>C3RVT5</accession>
<evidence type="ECO:0000256" key="1">
    <source>
        <dbReference type="ARBA" id="ARBA00007936"/>
    </source>
</evidence>
<comment type="similarity">
    <text evidence="1 2">Belongs to the heparin-binding growth factors family.</text>
</comment>
<evidence type="ECO:0000256" key="2">
    <source>
        <dbReference type="RuleBase" id="RU049442"/>
    </source>
</evidence>
<proteinExistence type="evidence at transcript level"/>
<evidence type="ECO:0000313" key="3">
    <source>
        <dbReference type="EMBL" id="ACF17006.1"/>
    </source>
</evidence>
<dbReference type="PRINTS" id="PR00263">
    <property type="entry name" value="HBGFFGF"/>
</dbReference>
<dbReference type="Gene3D" id="2.80.10.50">
    <property type="match status" value="1"/>
</dbReference>
<protein>
    <recommendedName>
        <fullName evidence="2">Fibroblast growth factor</fullName>
        <shortName evidence="2">FGF</shortName>
    </recommendedName>
</protein>
<dbReference type="InterPro" id="IPR002209">
    <property type="entry name" value="Fibroblast_GF_fam"/>
</dbReference>
<sequence>MSELEVPATIVDEMGNVYDVLLGKDPESNLGFGKYKDMKQLYCRNKGYHVQIMPDGRITGTKENNDPYAMLEIFSPEPGVVTIRGVEADRFLAINESGRLYSSDVLNDECYFLETLEANRYNTYRSQKYAQQNWYMGITKRGEPKLASRTKRGQKAVQFLPREITS</sequence>
<dbReference type="EMBL" id="EU606032">
    <property type="protein sequence ID" value="ACF17006.1"/>
    <property type="molecule type" value="mRNA"/>
</dbReference>
<organism evidence="3">
    <name type="scientific">Branchiostoma lanceolatum</name>
    <name type="common">Common lancelet</name>
    <name type="synonym">Amphioxus lanceolatum</name>
    <dbReference type="NCBI Taxonomy" id="7740"/>
    <lineage>
        <taxon>Eukaryota</taxon>
        <taxon>Metazoa</taxon>
        <taxon>Chordata</taxon>
        <taxon>Cephalochordata</taxon>
        <taxon>Leptocardii</taxon>
        <taxon>Amphioxiformes</taxon>
        <taxon>Branchiostomatidae</taxon>
        <taxon>Branchiostoma</taxon>
    </lineage>
</organism>
<dbReference type="CDD" id="cd23304">
    <property type="entry name" value="beta-trefoil_FGF1-like"/>
    <property type="match status" value="1"/>
</dbReference>